<name>A0A0F5Y691_9CYAN</name>
<sequence length="71" mass="8200">MTSGLKTPSPYYLELITAFPPRPITNELEYQATQAQINKILDKPQLNSDDRAYLKILGLTIYDYEEQTESF</sequence>
<evidence type="ECO:0000313" key="1">
    <source>
        <dbReference type="EMBL" id="KKD34476.1"/>
    </source>
</evidence>
<organism evidence="1 2">
    <name type="scientific">Limnoraphis robusta CS-951</name>
    <dbReference type="NCBI Taxonomy" id="1637645"/>
    <lineage>
        <taxon>Bacteria</taxon>
        <taxon>Bacillati</taxon>
        <taxon>Cyanobacteriota</taxon>
        <taxon>Cyanophyceae</taxon>
        <taxon>Oscillatoriophycideae</taxon>
        <taxon>Oscillatoriales</taxon>
        <taxon>Sirenicapillariaceae</taxon>
        <taxon>Limnoraphis</taxon>
    </lineage>
</organism>
<dbReference type="EMBL" id="LATL02000267">
    <property type="protein sequence ID" value="KKD34476.1"/>
    <property type="molecule type" value="Genomic_DNA"/>
</dbReference>
<reference evidence="1 2" key="1">
    <citation type="submission" date="2015-06" db="EMBL/GenBank/DDBJ databases">
        <title>Draft genome assembly of filamentous brackish cyanobacterium Limnoraphis robusta strain CS-951.</title>
        <authorList>
            <person name="Willis A."/>
            <person name="Parks M."/>
            <person name="Burford M.A."/>
        </authorList>
    </citation>
    <scope>NUCLEOTIDE SEQUENCE [LARGE SCALE GENOMIC DNA]</scope>
    <source>
        <strain evidence="1 2">CS-951</strain>
    </source>
</reference>
<evidence type="ECO:0000313" key="2">
    <source>
        <dbReference type="Proteomes" id="UP000033607"/>
    </source>
</evidence>
<dbReference type="OrthoDB" id="461707at2"/>
<dbReference type="AlphaFoldDB" id="A0A0F5Y691"/>
<proteinExistence type="predicted"/>
<comment type="caution">
    <text evidence="1">The sequence shown here is derived from an EMBL/GenBank/DDBJ whole genome shotgun (WGS) entry which is preliminary data.</text>
</comment>
<dbReference type="Proteomes" id="UP000033607">
    <property type="component" value="Unassembled WGS sequence"/>
</dbReference>
<dbReference type="RefSeq" id="WP_046282417.1">
    <property type="nucleotide sequence ID" value="NZ_LATL02000267.1"/>
</dbReference>
<protein>
    <submittedName>
        <fullName evidence="1">Transcriptional regulator</fullName>
    </submittedName>
</protein>
<gene>
    <name evidence="1" type="ORF">WN50_30650</name>
</gene>
<accession>A0A0F5Y691</accession>